<name>A0A9W4MNQ0_PENOL</name>
<accession>A0A9W4MNQ0</accession>
<dbReference type="Pfam" id="PF08031">
    <property type="entry name" value="BBE"/>
    <property type="match status" value="1"/>
</dbReference>
<keyword evidence="6" id="KW-1185">Reference proteome</keyword>
<evidence type="ECO:0000313" key="5">
    <source>
        <dbReference type="EMBL" id="CAG8048105.1"/>
    </source>
</evidence>
<evidence type="ECO:0000259" key="4">
    <source>
        <dbReference type="PROSITE" id="PS51387"/>
    </source>
</evidence>
<evidence type="ECO:0000256" key="1">
    <source>
        <dbReference type="ARBA" id="ARBA00005466"/>
    </source>
</evidence>
<dbReference type="GO" id="GO:0016491">
    <property type="term" value="F:oxidoreductase activity"/>
    <property type="evidence" value="ECO:0007669"/>
    <property type="project" value="UniProtKB-KW"/>
</dbReference>
<reference evidence="5" key="1">
    <citation type="submission" date="2021-07" db="EMBL/GenBank/DDBJ databases">
        <authorList>
            <person name="Branca A.L. A."/>
        </authorList>
    </citation>
    <scope>NUCLEOTIDE SEQUENCE</scope>
</reference>
<comment type="caution">
    <text evidence="5">The sequence shown here is derived from an EMBL/GenBank/DDBJ whole genome shotgun (WGS) entry which is preliminary data.</text>
</comment>
<keyword evidence="3" id="KW-0732">Signal</keyword>
<dbReference type="Gene3D" id="3.30.465.10">
    <property type="match status" value="2"/>
</dbReference>
<dbReference type="InterPro" id="IPR016169">
    <property type="entry name" value="FAD-bd_PCMH_sub2"/>
</dbReference>
<dbReference type="GO" id="GO:0071949">
    <property type="term" value="F:FAD binding"/>
    <property type="evidence" value="ECO:0007669"/>
    <property type="project" value="InterPro"/>
</dbReference>
<sequence length="618" mass="66695">MKLISLLLLTGAPSVLANCKCTPTDSCWPSASKWKGLNTTVNGALIANEPLAKSCYAGIGTDPSQCQEISKIYDLTSFRESSPIGYAYPVIETCAPVNGSIAGVPVCDLGTSSVYSVNATKPTDVAAGIKFAKENNVRLVIKNTGHDVRARSQGYGSLSIWMKHMKPELQFQDRYQPSNSSCQSNWTGSAIVVGGGYIWKEVYAYAAKHGHIAVGGSSEVNIQLNDHVCMTLLTVCLQTVGAVGGYIQGAGHGPATHDFGLAADQVLEYKVVLASGEIVIANDCSNVDLFAALRGGGGGTFGVVVSATIRVYPTRPILKHSFVLAPPSTNLSTLMNATASVLSKYPALSDAGFSGNAQITRKLGSKTIYSHNFAKMLSPNVSSVKLSSEIEEAKRVMNRQLVDFLRPLNGTGLTVISKFEKFDTFQTYFASGTHESAGLNYPSPAMVSRFFDKQSLINNHKNITTMLKAIFPESNSKVQAIASLLELSLVGGGEVLKPKPNTAIHPGWRSTYLFMENFDVPPADSGLQGVRQVRQYAISKKLNAMKAAAPGIGTYMNEADPDDPDWKEDFYGDRYEWLTSVKQKYDPEGLFWCYRCVGSEGWEEITGPTLYGPLCKAK</sequence>
<proteinExistence type="inferred from homology"/>
<dbReference type="AlphaFoldDB" id="A0A9W4MNQ0"/>
<feature type="chain" id="PRO_5040858430" description="FAD-binding PCMH-type domain-containing protein" evidence="3">
    <location>
        <begin position="18"/>
        <end position="618"/>
    </location>
</feature>
<dbReference type="PANTHER" id="PTHR13878:SF91">
    <property type="entry name" value="FAD BINDING DOMAIN PROTEIN (AFU_ORTHOLOGUE AFUA_6G12070)-RELATED"/>
    <property type="match status" value="1"/>
</dbReference>
<evidence type="ECO:0000313" key="6">
    <source>
        <dbReference type="Proteomes" id="UP001153618"/>
    </source>
</evidence>
<keyword evidence="2" id="KW-0560">Oxidoreductase</keyword>
<feature type="domain" description="FAD-binding PCMH-type" evidence="4">
    <location>
        <begin position="107"/>
        <end position="314"/>
    </location>
</feature>
<dbReference type="EMBL" id="CAJVOS010000016">
    <property type="protein sequence ID" value="CAG8048105.1"/>
    <property type="molecule type" value="Genomic_DNA"/>
</dbReference>
<dbReference type="InterPro" id="IPR006094">
    <property type="entry name" value="Oxid_FAD_bind_N"/>
</dbReference>
<dbReference type="InterPro" id="IPR050432">
    <property type="entry name" value="FAD-linked_Oxidoreductases_BP"/>
</dbReference>
<feature type="signal peptide" evidence="3">
    <location>
        <begin position="1"/>
        <end position="17"/>
    </location>
</feature>
<dbReference type="PANTHER" id="PTHR13878">
    <property type="entry name" value="GULONOLACTONE OXIDASE"/>
    <property type="match status" value="1"/>
</dbReference>
<evidence type="ECO:0000256" key="3">
    <source>
        <dbReference type="SAM" id="SignalP"/>
    </source>
</evidence>
<dbReference type="PROSITE" id="PS51387">
    <property type="entry name" value="FAD_PCMH"/>
    <property type="match status" value="1"/>
</dbReference>
<dbReference type="OrthoDB" id="9983560at2759"/>
<comment type="similarity">
    <text evidence="1">Belongs to the oxygen-dependent FAD-linked oxidoreductase family.</text>
</comment>
<dbReference type="Proteomes" id="UP001153618">
    <property type="component" value="Unassembled WGS sequence"/>
</dbReference>
<dbReference type="InterPro" id="IPR012951">
    <property type="entry name" value="BBE"/>
</dbReference>
<gene>
    <name evidence="5" type="ORF">POLS_LOCUS3179</name>
</gene>
<evidence type="ECO:0000256" key="2">
    <source>
        <dbReference type="ARBA" id="ARBA00023002"/>
    </source>
</evidence>
<protein>
    <recommendedName>
        <fullName evidence="4">FAD-binding PCMH-type domain-containing protein</fullName>
    </recommendedName>
</protein>
<dbReference type="Pfam" id="PF01565">
    <property type="entry name" value="FAD_binding_4"/>
    <property type="match status" value="1"/>
</dbReference>
<organism evidence="5 6">
    <name type="scientific">Penicillium olsonii</name>
    <dbReference type="NCBI Taxonomy" id="99116"/>
    <lineage>
        <taxon>Eukaryota</taxon>
        <taxon>Fungi</taxon>
        <taxon>Dikarya</taxon>
        <taxon>Ascomycota</taxon>
        <taxon>Pezizomycotina</taxon>
        <taxon>Eurotiomycetes</taxon>
        <taxon>Eurotiomycetidae</taxon>
        <taxon>Eurotiales</taxon>
        <taxon>Aspergillaceae</taxon>
        <taxon>Penicillium</taxon>
    </lineage>
</organism>
<dbReference type="SUPFAM" id="SSF56176">
    <property type="entry name" value="FAD-binding/transporter-associated domain-like"/>
    <property type="match status" value="1"/>
</dbReference>
<dbReference type="InterPro" id="IPR036318">
    <property type="entry name" value="FAD-bd_PCMH-like_sf"/>
</dbReference>
<dbReference type="InterPro" id="IPR016166">
    <property type="entry name" value="FAD-bd_PCMH"/>
</dbReference>